<protein>
    <submittedName>
        <fullName evidence="2">Toll/interleukin-1 receptor domain-containing protein</fullName>
    </submittedName>
</protein>
<evidence type="ECO:0000313" key="2">
    <source>
        <dbReference type="EMBL" id="MDZ5609882.1"/>
    </source>
</evidence>
<organism evidence="2 3">
    <name type="scientific">Bacillus bingmayongensis</name>
    <dbReference type="NCBI Taxonomy" id="1150157"/>
    <lineage>
        <taxon>Bacteria</taxon>
        <taxon>Bacillati</taxon>
        <taxon>Bacillota</taxon>
        <taxon>Bacilli</taxon>
        <taxon>Bacillales</taxon>
        <taxon>Bacillaceae</taxon>
        <taxon>Bacillus</taxon>
    </lineage>
</organism>
<proteinExistence type="predicted"/>
<dbReference type="EMBL" id="JAXOVW010000090">
    <property type="protein sequence ID" value="MDZ5609882.1"/>
    <property type="molecule type" value="Genomic_DNA"/>
</dbReference>
<dbReference type="RefSeq" id="WP_374219235.1">
    <property type="nucleotide sequence ID" value="NZ_JAXOVW010000090.1"/>
</dbReference>
<dbReference type="Gene3D" id="3.40.50.10140">
    <property type="entry name" value="Toll/interleukin-1 receptor homology (TIR) domain"/>
    <property type="match status" value="1"/>
</dbReference>
<keyword evidence="2" id="KW-0675">Receptor</keyword>
<evidence type="ECO:0000313" key="3">
    <source>
        <dbReference type="Proteomes" id="UP001291930"/>
    </source>
</evidence>
<comment type="caution">
    <text evidence="2">The sequence shown here is derived from an EMBL/GenBank/DDBJ whole genome shotgun (WGS) entry which is preliminary data.</text>
</comment>
<dbReference type="Proteomes" id="UP001291930">
    <property type="component" value="Unassembled WGS sequence"/>
</dbReference>
<name>A0ABU5K3Q8_9BACI</name>
<evidence type="ECO:0000259" key="1">
    <source>
        <dbReference type="PROSITE" id="PS50104"/>
    </source>
</evidence>
<dbReference type="PROSITE" id="PS50104">
    <property type="entry name" value="TIR"/>
    <property type="match status" value="1"/>
</dbReference>
<feature type="domain" description="TIR" evidence="1">
    <location>
        <begin position="107"/>
        <end position="244"/>
    </location>
</feature>
<accession>A0ABU5K3Q8</accession>
<dbReference type="InterPro" id="IPR035897">
    <property type="entry name" value="Toll_tir_struct_dom_sf"/>
</dbReference>
<sequence length="375" mass="43365">MTDIHQQRLNLITEGAQIKQHCLVPGEYYDYIKGPEYVSWIQRCKRFVNKNVREESFQKDFSDNADKAQAQGDADDRYDNIIGMLQSLEDYDFTVTSNGAESNLTNKIDKIFISHSSKDKEYVKTLVQLLNNIGVEKNKNSIFCSSLPGYDIPHGKSIYEFLKKELKNNNIMILFVLSDNYYQSAPCLNEMGAAWITSKKYTTVLTPNFDFKQIVGAIDPTKISFKMNDPSGLDKFRDDIIQSLELKGTDYKIWQDDKKEYLDAIAQLSDAEASTLNVNIELEKVKKHDKNAIKLDLRFTNVTEKDIEFQYIEIELVDEYGEKFNIVIEDDSLEEILLRRRENKVIEQIIPYDTSSAFQVRRNLSKDAKINFAIL</sequence>
<gene>
    <name evidence="2" type="ORF">U2I54_23200</name>
</gene>
<keyword evidence="3" id="KW-1185">Reference proteome</keyword>
<reference evidence="3" key="1">
    <citation type="submission" date="2023-11" db="EMBL/GenBank/DDBJ databases">
        <title>Genome Sequence of Bacillus pseudomycoides stain BUPM19.</title>
        <authorList>
            <person name="Farhat A."/>
        </authorList>
    </citation>
    <scope>NUCLEOTIDE SEQUENCE [LARGE SCALE GENOMIC DNA]</scope>
    <source>
        <strain evidence="3">BUPM19</strain>
    </source>
</reference>
<dbReference type="SUPFAM" id="SSF52200">
    <property type="entry name" value="Toll/Interleukin receptor TIR domain"/>
    <property type="match status" value="1"/>
</dbReference>
<dbReference type="InterPro" id="IPR000157">
    <property type="entry name" value="TIR_dom"/>
</dbReference>
<dbReference type="Pfam" id="PF13676">
    <property type="entry name" value="TIR_2"/>
    <property type="match status" value="1"/>
</dbReference>